<keyword evidence="4" id="KW-1133">Transmembrane helix</keyword>
<evidence type="ECO:0000256" key="6">
    <source>
        <dbReference type="ARBA" id="ARBA00037847"/>
    </source>
</evidence>
<dbReference type="InterPro" id="IPR001245">
    <property type="entry name" value="Ser-Thr/Tyr_kinase_cat_dom"/>
</dbReference>
<dbReference type="PANTHER" id="PTHR46084:SF14">
    <property type="entry name" value="PROTEIN KINASE DOMAIN-CONTAINING PROTEIN"/>
    <property type="match status" value="1"/>
</dbReference>
<accession>A0ABQ5AY35</accession>
<organism evidence="8 9">
    <name type="scientific">Tanacetum coccineum</name>
    <dbReference type="NCBI Taxonomy" id="301880"/>
    <lineage>
        <taxon>Eukaryota</taxon>
        <taxon>Viridiplantae</taxon>
        <taxon>Streptophyta</taxon>
        <taxon>Embryophyta</taxon>
        <taxon>Tracheophyta</taxon>
        <taxon>Spermatophyta</taxon>
        <taxon>Magnoliopsida</taxon>
        <taxon>eudicotyledons</taxon>
        <taxon>Gunneridae</taxon>
        <taxon>Pentapetalae</taxon>
        <taxon>asterids</taxon>
        <taxon>campanulids</taxon>
        <taxon>Asterales</taxon>
        <taxon>Asteraceae</taxon>
        <taxon>Asteroideae</taxon>
        <taxon>Anthemideae</taxon>
        <taxon>Anthemidinae</taxon>
        <taxon>Tanacetum</taxon>
    </lineage>
</organism>
<feature type="domain" description="Serine-threonine/tyrosine-protein kinase catalytic" evidence="7">
    <location>
        <begin position="249"/>
        <end position="310"/>
    </location>
</feature>
<dbReference type="PANTHER" id="PTHR46084">
    <property type="entry name" value="PROTEIN MALE DISCOVERER 2"/>
    <property type="match status" value="1"/>
</dbReference>
<reference evidence="8" key="2">
    <citation type="submission" date="2022-01" db="EMBL/GenBank/DDBJ databases">
        <authorList>
            <person name="Yamashiro T."/>
            <person name="Shiraishi A."/>
            <person name="Satake H."/>
            <person name="Nakayama K."/>
        </authorList>
    </citation>
    <scope>NUCLEOTIDE SEQUENCE</scope>
</reference>
<dbReference type="Proteomes" id="UP001151760">
    <property type="component" value="Unassembled WGS sequence"/>
</dbReference>
<comment type="caution">
    <text evidence="8">The sequence shown here is derived from an EMBL/GenBank/DDBJ whole genome shotgun (WGS) entry which is preliminary data.</text>
</comment>
<dbReference type="InterPro" id="IPR011009">
    <property type="entry name" value="Kinase-like_dom_sf"/>
</dbReference>
<proteinExistence type="predicted"/>
<evidence type="ECO:0000256" key="4">
    <source>
        <dbReference type="ARBA" id="ARBA00022989"/>
    </source>
</evidence>
<gene>
    <name evidence="8" type="ORF">Tco_0841580</name>
</gene>
<dbReference type="SUPFAM" id="SSF56112">
    <property type="entry name" value="Protein kinase-like (PK-like)"/>
    <property type="match status" value="1"/>
</dbReference>
<protein>
    <submittedName>
        <fullName evidence="8">Inactive receptor-like serine/threonine-protein kinase</fullName>
    </submittedName>
</protein>
<evidence type="ECO:0000256" key="1">
    <source>
        <dbReference type="ARBA" id="ARBA00004479"/>
    </source>
</evidence>
<dbReference type="EMBL" id="BQNB010012725">
    <property type="protein sequence ID" value="GJT07118.1"/>
    <property type="molecule type" value="Genomic_DNA"/>
</dbReference>
<evidence type="ECO:0000256" key="2">
    <source>
        <dbReference type="ARBA" id="ARBA00022692"/>
    </source>
</evidence>
<keyword evidence="9" id="KW-1185">Reference proteome</keyword>
<evidence type="ECO:0000256" key="5">
    <source>
        <dbReference type="ARBA" id="ARBA00023136"/>
    </source>
</evidence>
<name>A0ABQ5AY35_9ASTR</name>
<evidence type="ECO:0000313" key="9">
    <source>
        <dbReference type="Proteomes" id="UP001151760"/>
    </source>
</evidence>
<evidence type="ECO:0000256" key="3">
    <source>
        <dbReference type="ARBA" id="ARBA00022729"/>
    </source>
</evidence>
<reference evidence="8" key="1">
    <citation type="journal article" date="2022" name="Int. J. Mol. Sci.">
        <title>Draft Genome of Tanacetum Coccineum: Genomic Comparison of Closely Related Tanacetum-Family Plants.</title>
        <authorList>
            <person name="Yamashiro T."/>
            <person name="Shiraishi A."/>
            <person name="Nakayama K."/>
            <person name="Satake H."/>
        </authorList>
    </citation>
    <scope>NUCLEOTIDE SEQUENCE</scope>
</reference>
<sequence>MSSMTKKAYPMYKAFIEPDLKTAHNRLVNKLNPFTEFQSPTYEGNDVPAIVFLNNRVCFVSGTSYFFKCKRRSQGNVTLSVSYRTVEPEVAFADIELFVQFDSEKQPTESEFVLIPTCNQMRAAVRNSCYWKVEIPFKDEATKEKGERARMGLDDNGYIAPEVSMFGQYMKRLETRSNAFEPTYLYTMEKVLINCRNNKKLLSHVRAFDRHSNMVERCGLRKYLMLSSCKTSKIYNKGYAESFGLYLATSTAITSVKDWTKKLETKFRKKIEILLEVNHENFVNLIGYCEEQNPFTRMMVFEYAPNGKILMCATIN</sequence>
<evidence type="ECO:0000313" key="8">
    <source>
        <dbReference type="EMBL" id="GJT07118.1"/>
    </source>
</evidence>
<dbReference type="Pfam" id="PF07714">
    <property type="entry name" value="PK_Tyr_Ser-Thr"/>
    <property type="match status" value="1"/>
</dbReference>
<keyword evidence="5" id="KW-0472">Membrane</keyword>
<dbReference type="Gene3D" id="1.10.510.10">
    <property type="entry name" value="Transferase(Phosphotransferase) domain 1"/>
    <property type="match status" value="1"/>
</dbReference>
<comment type="subcellular location">
    <subcellularLocation>
        <location evidence="6">Endomembrane system</location>
        <topology evidence="6">Single-pass membrane protein</topology>
    </subcellularLocation>
    <subcellularLocation>
        <location evidence="1">Membrane</location>
        <topology evidence="1">Single-pass type I membrane protein</topology>
    </subcellularLocation>
</comment>
<evidence type="ECO:0000259" key="7">
    <source>
        <dbReference type="Pfam" id="PF07714"/>
    </source>
</evidence>
<keyword evidence="3" id="KW-0732">Signal</keyword>
<keyword evidence="2" id="KW-0812">Transmembrane</keyword>
<dbReference type="Gene3D" id="2.30.30.100">
    <property type="match status" value="1"/>
</dbReference>